<protein>
    <submittedName>
        <fullName evidence="3">SDR family oxidoreductase</fullName>
    </submittedName>
</protein>
<gene>
    <name evidence="3" type="ORF">HYZ11_10425</name>
</gene>
<dbReference type="FunFam" id="3.40.50.720:FF:000084">
    <property type="entry name" value="Short-chain dehydrogenase reductase"/>
    <property type="match status" value="1"/>
</dbReference>
<comment type="caution">
    <text evidence="3">The sequence shown here is derived from an EMBL/GenBank/DDBJ whole genome shotgun (WGS) entry which is preliminary data.</text>
</comment>
<evidence type="ECO:0000313" key="3">
    <source>
        <dbReference type="EMBL" id="MBI3128007.1"/>
    </source>
</evidence>
<dbReference type="Gene3D" id="3.40.50.720">
    <property type="entry name" value="NAD(P)-binding Rossmann-like Domain"/>
    <property type="match status" value="1"/>
</dbReference>
<dbReference type="PRINTS" id="PR00080">
    <property type="entry name" value="SDRFAMILY"/>
</dbReference>
<organism evidence="3 4">
    <name type="scientific">Tectimicrobiota bacterium</name>
    <dbReference type="NCBI Taxonomy" id="2528274"/>
    <lineage>
        <taxon>Bacteria</taxon>
        <taxon>Pseudomonadati</taxon>
        <taxon>Nitrospinota/Tectimicrobiota group</taxon>
        <taxon>Candidatus Tectimicrobiota</taxon>
    </lineage>
</organism>
<feature type="domain" description="Ketoreductase" evidence="2">
    <location>
        <begin position="12"/>
        <end position="195"/>
    </location>
</feature>
<dbReference type="InterPro" id="IPR036291">
    <property type="entry name" value="NAD(P)-bd_dom_sf"/>
</dbReference>
<comment type="similarity">
    <text evidence="1">Belongs to the short-chain dehydrogenases/reductases (SDR) family.</text>
</comment>
<dbReference type="AlphaFoldDB" id="A0A932MNW3"/>
<dbReference type="Pfam" id="PF13561">
    <property type="entry name" value="adh_short_C2"/>
    <property type="match status" value="1"/>
</dbReference>
<evidence type="ECO:0000313" key="4">
    <source>
        <dbReference type="Proteomes" id="UP000782312"/>
    </source>
</evidence>
<dbReference type="InterPro" id="IPR057326">
    <property type="entry name" value="KR_dom"/>
</dbReference>
<dbReference type="Proteomes" id="UP000782312">
    <property type="component" value="Unassembled WGS sequence"/>
</dbReference>
<dbReference type="GO" id="GO:0016616">
    <property type="term" value="F:oxidoreductase activity, acting on the CH-OH group of donors, NAD or NADP as acceptor"/>
    <property type="evidence" value="ECO:0007669"/>
    <property type="project" value="TreeGrafter"/>
</dbReference>
<dbReference type="EMBL" id="JACPUR010000022">
    <property type="protein sequence ID" value="MBI3128007.1"/>
    <property type="molecule type" value="Genomic_DNA"/>
</dbReference>
<proteinExistence type="inferred from homology"/>
<accession>A0A932MNW3</accession>
<dbReference type="InterPro" id="IPR002347">
    <property type="entry name" value="SDR_fam"/>
</dbReference>
<sequence>MATLDKFRLDGRTALVTGAGSGLGRAMALALAEAGADVAAVGRRKALVEEVAQEIRKRGRKALAAGADVSKAAEVKAAVERAEEALGPIDVLVNAAGVINFEPTLELSEDAWRAVIDVNLTGAFIVSRAVGAGMVVRGRGSIIHVATFLGERGHRAARAAYNASKAGVAGLARALSVEWGPYGVRVNCISPGAHRTPMSAQALSNPETERRLREKTVLGRVGEAEDIMGLCVFLASDASSYLTGVNIYEDGGGWI</sequence>
<name>A0A932MNW3_UNCTE</name>
<reference evidence="3" key="1">
    <citation type="submission" date="2020-07" db="EMBL/GenBank/DDBJ databases">
        <title>Huge and variable diversity of episymbiotic CPR bacteria and DPANN archaea in groundwater ecosystems.</title>
        <authorList>
            <person name="He C.Y."/>
            <person name="Keren R."/>
            <person name="Whittaker M."/>
            <person name="Farag I.F."/>
            <person name="Doudna J."/>
            <person name="Cate J.H.D."/>
            <person name="Banfield J.F."/>
        </authorList>
    </citation>
    <scope>NUCLEOTIDE SEQUENCE</scope>
    <source>
        <strain evidence="3">NC_groundwater_763_Ag_S-0.2um_68_21</strain>
    </source>
</reference>
<dbReference type="PANTHER" id="PTHR42760">
    <property type="entry name" value="SHORT-CHAIN DEHYDROGENASES/REDUCTASES FAMILY MEMBER"/>
    <property type="match status" value="1"/>
</dbReference>
<evidence type="ECO:0000259" key="2">
    <source>
        <dbReference type="SMART" id="SM00822"/>
    </source>
</evidence>
<dbReference type="SUPFAM" id="SSF51735">
    <property type="entry name" value="NAD(P)-binding Rossmann-fold domains"/>
    <property type="match status" value="1"/>
</dbReference>
<evidence type="ECO:0000256" key="1">
    <source>
        <dbReference type="ARBA" id="ARBA00006484"/>
    </source>
</evidence>
<dbReference type="SMART" id="SM00822">
    <property type="entry name" value="PKS_KR"/>
    <property type="match status" value="1"/>
</dbReference>
<dbReference type="PRINTS" id="PR00081">
    <property type="entry name" value="GDHRDH"/>
</dbReference>